<accession>A0AAP2GHM8</accession>
<reference evidence="1 2" key="1">
    <citation type="submission" date="2021-05" db="EMBL/GenBank/DDBJ databases">
        <title>A Polyphasic approach of four new species of the genus Ohtaekwangia: Ohtaekwangia histidinii sp. nov., Ohtaekwangia cretensis sp. nov., Ohtaekwangia indiensis sp. nov., Ohtaekwangia reichenbachii sp. nov. from diverse environment.</title>
        <authorList>
            <person name="Octaviana S."/>
        </authorList>
    </citation>
    <scope>NUCLEOTIDE SEQUENCE [LARGE SCALE GENOMIC DNA]</scope>
    <source>
        <strain evidence="1 2">PWU37</strain>
    </source>
</reference>
<comment type="caution">
    <text evidence="1">The sequence shown here is derived from an EMBL/GenBank/DDBJ whole genome shotgun (WGS) entry which is preliminary data.</text>
</comment>
<evidence type="ECO:0000313" key="1">
    <source>
        <dbReference type="EMBL" id="MBT1687366.1"/>
    </source>
</evidence>
<sequence>MPFLEGPFAFTGKLDMLSAYRMRGVDGIVIRRKGGPSREKIKTSPSFKNTRHTMSEFGGCSRLGSYVRLAMHSIRQLSDYNFGSDINSIMRQVQLRDDTGAWGRRKITLSEHARILEGFQTTKKAPSFDSIIRTPVYYTMDRANRAARVEIPELLRDINYFPQNNHAMFRLTITLGIVPDLRYDVPEKEYLPAKWYDQACYAKSVSTAWNPSLEGMGSTALDLAMDMLPPEGGWTLMLAIGIQYGSFRENGKIDEVKRFGAAKILALRGKDGASAGGADDGGHQEAEVDFVDEVVTEDAVTEDVAADGNEVEQRGYREPEVRYVYTMKDVAGEKRESIVYCYTISTSDTRVATTTDADAGELNDTKDQSLQLVESEGSRKTAAVRRWSDELPVSLSRRHFMHVDSVKEDLANDGVVVFGSFVNLQDFKLQAPRWECCELFAIDAIGVADVYGTMRFNGPATLHSSMVMGRLALPAGSLQWPER</sequence>
<evidence type="ECO:0000313" key="2">
    <source>
        <dbReference type="Proteomes" id="UP001319180"/>
    </source>
</evidence>
<keyword evidence="2" id="KW-1185">Reference proteome</keyword>
<dbReference type="Proteomes" id="UP001319180">
    <property type="component" value="Unassembled WGS sequence"/>
</dbReference>
<dbReference type="AlphaFoldDB" id="A0AAP2GHM8"/>
<dbReference type="RefSeq" id="WP_254090597.1">
    <property type="nucleotide sequence ID" value="NZ_JAHESC010000016.1"/>
</dbReference>
<protein>
    <submittedName>
        <fullName evidence="1">Uncharacterized protein</fullName>
    </submittedName>
</protein>
<proteinExistence type="predicted"/>
<dbReference type="EMBL" id="JAHESC010000016">
    <property type="protein sequence ID" value="MBT1687366.1"/>
    <property type="molecule type" value="Genomic_DNA"/>
</dbReference>
<gene>
    <name evidence="1" type="ORF">KK078_12415</name>
</gene>
<name>A0AAP2GHM8_9BACT</name>
<organism evidence="1 2">
    <name type="scientific">Dawidia soli</name>
    <dbReference type="NCBI Taxonomy" id="2782352"/>
    <lineage>
        <taxon>Bacteria</taxon>
        <taxon>Pseudomonadati</taxon>
        <taxon>Bacteroidota</taxon>
        <taxon>Cytophagia</taxon>
        <taxon>Cytophagales</taxon>
        <taxon>Chryseotaleaceae</taxon>
        <taxon>Dawidia</taxon>
    </lineage>
</organism>